<comment type="caution">
    <text evidence="2">The sequence shown here is derived from an EMBL/GenBank/DDBJ whole genome shotgun (WGS) entry which is preliminary data.</text>
</comment>
<dbReference type="AlphaFoldDB" id="A0AAE2ZNK7"/>
<evidence type="ECO:0000313" key="2">
    <source>
        <dbReference type="EMBL" id="MBW8638011.1"/>
    </source>
</evidence>
<gene>
    <name evidence="2" type="ORF">K1W69_12510</name>
</gene>
<accession>A0AAE2ZNK7</accession>
<evidence type="ECO:0000256" key="1">
    <source>
        <dbReference type="SAM" id="SignalP"/>
    </source>
</evidence>
<dbReference type="Proteomes" id="UP001196509">
    <property type="component" value="Unassembled WGS sequence"/>
</dbReference>
<evidence type="ECO:0000313" key="3">
    <source>
        <dbReference type="Proteomes" id="UP001196509"/>
    </source>
</evidence>
<reference evidence="2" key="1">
    <citation type="submission" date="2021-08" db="EMBL/GenBank/DDBJ databases">
        <title>Hoeflea bacterium WL0058 sp. nov., isolated from the sediment.</title>
        <authorList>
            <person name="Wang L."/>
            <person name="Zhang D."/>
        </authorList>
    </citation>
    <scope>NUCLEOTIDE SEQUENCE</scope>
    <source>
        <strain evidence="2">WL0058</strain>
    </source>
</reference>
<name>A0AAE2ZNK7_9HYPH</name>
<dbReference type="Gene3D" id="1.20.120.1940">
    <property type="entry name" value="YfdX protein domain"/>
    <property type="match status" value="1"/>
</dbReference>
<dbReference type="InterPro" id="IPR021236">
    <property type="entry name" value="Uncharacterised_YfdX"/>
</dbReference>
<dbReference type="EMBL" id="JAICBX010000002">
    <property type="protein sequence ID" value="MBW8638011.1"/>
    <property type="molecule type" value="Genomic_DNA"/>
</dbReference>
<feature type="signal peptide" evidence="1">
    <location>
        <begin position="1"/>
        <end position="27"/>
    </location>
</feature>
<feature type="chain" id="PRO_5042099797" evidence="1">
    <location>
        <begin position="28"/>
        <end position="225"/>
    </location>
</feature>
<organism evidence="2 3">
    <name type="scientific">Flavimaribacter sediminis</name>
    <dbReference type="NCBI Taxonomy" id="2865987"/>
    <lineage>
        <taxon>Bacteria</taxon>
        <taxon>Pseudomonadati</taxon>
        <taxon>Pseudomonadota</taxon>
        <taxon>Alphaproteobacteria</taxon>
        <taxon>Hyphomicrobiales</taxon>
        <taxon>Rhizobiaceae</taxon>
        <taxon>Flavimaribacter</taxon>
    </lineage>
</organism>
<keyword evidence="1" id="KW-0732">Signal</keyword>
<dbReference type="RefSeq" id="WP_220228677.1">
    <property type="nucleotide sequence ID" value="NZ_JAICBX010000002.1"/>
</dbReference>
<protein>
    <submittedName>
        <fullName evidence="2">YfdX family protein</fullName>
    </submittedName>
</protein>
<dbReference type="Gene3D" id="6.10.250.2140">
    <property type="match status" value="1"/>
</dbReference>
<keyword evidence="3" id="KW-1185">Reference proteome</keyword>
<dbReference type="Pfam" id="PF10938">
    <property type="entry name" value="YfdX"/>
    <property type="match status" value="1"/>
</dbReference>
<sequence length="225" mass="23458">MIHRSKFAAVALSGMVAIAPLAGAARATDTGSATVKAENSAQTAENAKPSELMKTSEEVFGALRDVRSARMAIFDGDIDRASSLVANASRGFDAADARIATLGIRNPGNDADNVTYVPFQMAMGVSEDFVPSENTAAPLQQANEHLAKGDQKQAAEVLKSADIDVTITAAMAPIDQSVAKTKDAAALIRDGNYYEANLALKDIEDSIVVEAYAIDAIPSQGGARS</sequence>
<proteinExistence type="predicted"/>